<name>A0A2Z4FQN1_9DELT</name>
<dbReference type="InterPro" id="IPR001441">
    <property type="entry name" value="UPP_synth-like"/>
</dbReference>
<dbReference type="RefSeq" id="WP_111336772.1">
    <property type="nucleotide sequence ID" value="NZ_CP030032.1"/>
</dbReference>
<dbReference type="PANTHER" id="PTHR10291:SF0">
    <property type="entry name" value="DEHYDRODOLICHYL DIPHOSPHATE SYNTHASE 2"/>
    <property type="match status" value="1"/>
</dbReference>
<dbReference type="CDD" id="cd00475">
    <property type="entry name" value="Cis_IPPS"/>
    <property type="match status" value="1"/>
</dbReference>
<dbReference type="Pfam" id="PF01255">
    <property type="entry name" value="Prenyltransf"/>
    <property type="match status" value="1"/>
</dbReference>
<dbReference type="Proteomes" id="UP000249799">
    <property type="component" value="Chromosome"/>
</dbReference>
<evidence type="ECO:0000256" key="2">
    <source>
        <dbReference type="HAMAP-Rule" id="MF_01139"/>
    </source>
</evidence>
<comment type="similarity">
    <text evidence="2">Belongs to the UPP synthase family.</text>
</comment>
<dbReference type="PANTHER" id="PTHR10291">
    <property type="entry name" value="DEHYDRODOLICHYL DIPHOSPHATE SYNTHASE FAMILY MEMBER"/>
    <property type="match status" value="1"/>
</dbReference>
<feature type="active site" description="Proton acceptor" evidence="2">
    <location>
        <position position="94"/>
    </location>
</feature>
<feature type="binding site" evidence="2">
    <location>
        <position position="233"/>
    </location>
    <ligand>
        <name>Mg(2+)</name>
        <dbReference type="ChEBI" id="CHEBI:18420"/>
    </ligand>
</feature>
<comment type="caution">
    <text evidence="2">Lacks conserved residue(s) required for the propagation of feature annotation.</text>
</comment>
<dbReference type="HAMAP" id="MF_01139">
    <property type="entry name" value="ISPT"/>
    <property type="match status" value="1"/>
</dbReference>
<feature type="binding site" evidence="2">
    <location>
        <begin position="220"/>
        <end position="222"/>
    </location>
    <ligand>
        <name>substrate</name>
    </ligand>
</feature>
<dbReference type="GO" id="GO:0000287">
    <property type="term" value="F:magnesium ion binding"/>
    <property type="evidence" value="ECO:0007669"/>
    <property type="project" value="UniProtKB-UniRule"/>
</dbReference>
<evidence type="ECO:0000313" key="4">
    <source>
        <dbReference type="Proteomes" id="UP000249799"/>
    </source>
</evidence>
<keyword evidence="1 2" id="KW-0808">Transferase</keyword>
<keyword evidence="2" id="KW-0479">Metal-binding</keyword>
<feature type="binding site" evidence="2">
    <location>
        <begin position="47"/>
        <end position="50"/>
    </location>
    <ligand>
        <name>substrate</name>
    </ligand>
</feature>
<dbReference type="InterPro" id="IPR018520">
    <property type="entry name" value="UPP_synth-like_CS"/>
</dbReference>
<evidence type="ECO:0000256" key="1">
    <source>
        <dbReference type="ARBA" id="ARBA00022679"/>
    </source>
</evidence>
<dbReference type="SUPFAM" id="SSF64005">
    <property type="entry name" value="Undecaprenyl diphosphate synthase"/>
    <property type="match status" value="1"/>
</dbReference>
<feature type="active site" evidence="2">
    <location>
        <position position="46"/>
    </location>
</feature>
<dbReference type="GO" id="GO:0045547">
    <property type="term" value="F:ditrans,polycis-polyprenyl diphosphate synthase [(2E,6E)-farnesyl diphosphate specific] activity"/>
    <property type="evidence" value="ECO:0007669"/>
    <property type="project" value="TreeGrafter"/>
</dbReference>
<dbReference type="KEGG" id="bsed:DN745_17145"/>
<dbReference type="OrthoDB" id="4191603at2"/>
<sequence length="272" mass="30812">MSDKSEQNTENKLTDGSDKDRELSVSAQILSAYEGKIPNHVAIIMDGNGRWAQQRGMIRIKGHHEGAHSVRRMVEACRYLNVGVLTLYAFSTQNWERPESEVSGLMKLFGIYIRKERNRLLKNGIRLRVIGDREALGKGLRKSIESLEEASKDNTGMLLQVAVSYGGREEILAATRDIARAVRAGELEPDDITEEIFGQHLYTGGEPDPDLVIRTSGEFRLSNFLLWQVAYSEIYVSDVLWPDFDESRLIEAFSAFSNRERRFGKTGEQINK</sequence>
<gene>
    <name evidence="3" type="ORF">DN745_17145</name>
</gene>
<feature type="binding site" evidence="2">
    <location>
        <position position="95"/>
    </location>
    <ligand>
        <name>substrate</name>
    </ligand>
</feature>
<comment type="function">
    <text evidence="2">Catalyzes the condensation of isopentenyl diphosphate (IPP) with allylic pyrophosphates generating different type of terpenoids.</text>
</comment>
<reference evidence="3 4" key="1">
    <citation type="submission" date="2018-06" db="EMBL/GenBank/DDBJ databases">
        <title>Lujinxingia sediminis gen. nov. sp. nov., a new facultative anaerobic member of the class Deltaproteobacteria, and proposal of Lujinxingaceae fam. nov.</title>
        <authorList>
            <person name="Guo L.-Y."/>
            <person name="Li C.-M."/>
            <person name="Wang S."/>
            <person name="Du Z.-J."/>
        </authorList>
    </citation>
    <scope>NUCLEOTIDE SEQUENCE [LARGE SCALE GENOMIC DNA]</scope>
    <source>
        <strain evidence="3 4">FA350</strain>
    </source>
</reference>
<feature type="binding site" evidence="2">
    <location>
        <position position="97"/>
    </location>
    <ligand>
        <name>substrate</name>
    </ligand>
</feature>
<dbReference type="GO" id="GO:0016094">
    <property type="term" value="P:polyprenol biosynthetic process"/>
    <property type="evidence" value="ECO:0007669"/>
    <property type="project" value="TreeGrafter"/>
</dbReference>
<dbReference type="EMBL" id="CP030032">
    <property type="protein sequence ID" value="AWV90958.1"/>
    <property type="molecule type" value="Genomic_DNA"/>
</dbReference>
<dbReference type="FunFam" id="3.40.1180.10:FF:000001">
    <property type="entry name" value="(2E,6E)-farnesyl-diphosphate-specific ditrans,polycis-undecaprenyl-diphosphate synthase"/>
    <property type="match status" value="1"/>
</dbReference>
<feature type="binding site" evidence="2">
    <location>
        <position position="63"/>
    </location>
    <ligand>
        <name>substrate</name>
    </ligand>
</feature>
<keyword evidence="2" id="KW-0460">Magnesium</keyword>
<dbReference type="EC" id="2.5.1.-" evidence="2"/>
<organism evidence="3 4">
    <name type="scientific">Bradymonas sediminis</name>
    <dbReference type="NCBI Taxonomy" id="1548548"/>
    <lineage>
        <taxon>Bacteria</taxon>
        <taxon>Deltaproteobacteria</taxon>
        <taxon>Bradymonadales</taxon>
        <taxon>Bradymonadaceae</taxon>
        <taxon>Bradymonas</taxon>
    </lineage>
</organism>
<dbReference type="InterPro" id="IPR036424">
    <property type="entry name" value="UPP_synth-like_sf"/>
</dbReference>
<evidence type="ECO:0000313" key="3">
    <source>
        <dbReference type="EMBL" id="AWV90958.1"/>
    </source>
</evidence>
<dbReference type="Gene3D" id="3.40.1180.10">
    <property type="entry name" value="Decaprenyl diphosphate synthase-like"/>
    <property type="match status" value="1"/>
</dbReference>
<dbReference type="PROSITE" id="PS01066">
    <property type="entry name" value="UPP_SYNTHASE"/>
    <property type="match status" value="1"/>
</dbReference>
<comment type="subunit">
    <text evidence="2">Homodimer.</text>
</comment>
<feature type="binding site" evidence="2">
    <location>
        <position position="214"/>
    </location>
    <ligand>
        <name>substrate</name>
    </ligand>
</feature>
<dbReference type="NCBIfam" id="NF011405">
    <property type="entry name" value="PRK14830.1"/>
    <property type="match status" value="1"/>
</dbReference>
<keyword evidence="4" id="KW-1185">Reference proteome</keyword>
<feature type="binding site" evidence="2">
    <location>
        <position position="59"/>
    </location>
    <ligand>
        <name>substrate</name>
    </ligand>
</feature>
<feature type="binding site" evidence="2">
    <location>
        <position position="46"/>
    </location>
    <ligand>
        <name>Mg(2+)</name>
        <dbReference type="ChEBI" id="CHEBI:18420"/>
    </ligand>
</feature>
<dbReference type="AlphaFoldDB" id="A0A2Z4FQN1"/>
<accession>A0A2Z4FQN1</accession>
<dbReference type="NCBIfam" id="TIGR00055">
    <property type="entry name" value="uppS"/>
    <property type="match status" value="1"/>
</dbReference>
<protein>
    <recommendedName>
        <fullName evidence="2">Isoprenyl transferase</fullName>
        <ecNumber evidence="2">2.5.1.-</ecNumber>
    </recommendedName>
</protein>
<comment type="cofactor">
    <cofactor evidence="2">
        <name>Mg(2+)</name>
        <dbReference type="ChEBI" id="CHEBI:18420"/>
    </cofactor>
    <text evidence="2">Binds 2 magnesium ions per subunit.</text>
</comment>
<proteinExistence type="inferred from homology"/>
<feature type="binding site" evidence="2">
    <location>
        <position position="51"/>
    </location>
    <ligand>
        <name>substrate</name>
    </ligand>
</feature>